<feature type="transmembrane region" description="Helical" evidence="5">
    <location>
        <begin position="303"/>
        <end position="324"/>
    </location>
</feature>
<dbReference type="OrthoDB" id="2928060at2"/>
<comment type="subcellular location">
    <subcellularLocation>
        <location evidence="1">Cell membrane</location>
        <topology evidence="1">Multi-pass membrane protein</topology>
    </subcellularLocation>
</comment>
<evidence type="ECO:0000256" key="4">
    <source>
        <dbReference type="ARBA" id="ARBA00023136"/>
    </source>
</evidence>
<keyword evidence="4 5" id="KW-0472">Membrane</keyword>
<evidence type="ECO:0000256" key="1">
    <source>
        <dbReference type="ARBA" id="ARBA00004651"/>
    </source>
</evidence>
<evidence type="ECO:0000313" key="7">
    <source>
        <dbReference type="Proteomes" id="UP000321491"/>
    </source>
</evidence>
<accession>A0A511V2Q3</accession>
<evidence type="ECO:0000256" key="3">
    <source>
        <dbReference type="ARBA" id="ARBA00022989"/>
    </source>
</evidence>
<sequence>MKNKRLVFDYIRKKYTKNLRKLMILNFLLLALLISSAFTVMMSIGNIKSHILNNEKLSMVLINGYSDNGEYNYNIERIERMPHVKGVVYEYDAAVLLEKNGEPDFINCLSLNPTTKEAISFYEQVDKQAIILPESFKGKTLKFYDMEHTELNLNKYFYEGDGNFFLKDYCYVTPDIYMDLMDKIKMEENFSGVKNLIVHLEKMEHIFEFVTAFHDMFDEEDVYVYYQAEGLEDLVADSKTSLWLLIIFEMILFIVILIIYRGSLGSFIKVLNRDLISLYLNGMSSKEIIRQFYTTIEKSNRMIYLLSLLFVLIIGWLLSFKVIFPTLVKWMIIILGTLLVLVALNKVFVRYMIVNLLKRELSSDNIVSKLRN</sequence>
<dbReference type="AlphaFoldDB" id="A0A511V2Q3"/>
<dbReference type="InterPro" id="IPR036640">
    <property type="entry name" value="ABC1_TM_sf"/>
</dbReference>
<feature type="transmembrane region" description="Helical" evidence="5">
    <location>
        <begin position="330"/>
        <end position="349"/>
    </location>
</feature>
<protein>
    <recommendedName>
        <fullName evidence="8">ABC transporter permease</fullName>
    </recommendedName>
</protein>
<dbReference type="GO" id="GO:0005524">
    <property type="term" value="F:ATP binding"/>
    <property type="evidence" value="ECO:0007669"/>
    <property type="project" value="InterPro"/>
</dbReference>
<keyword evidence="2 5" id="KW-0812">Transmembrane</keyword>
<keyword evidence="3 5" id="KW-1133">Transmembrane helix</keyword>
<dbReference type="GO" id="GO:0005886">
    <property type="term" value="C:plasma membrane"/>
    <property type="evidence" value="ECO:0007669"/>
    <property type="project" value="UniProtKB-SubCell"/>
</dbReference>
<name>A0A511V2Q3_9BACI</name>
<feature type="transmembrane region" description="Helical" evidence="5">
    <location>
        <begin position="242"/>
        <end position="260"/>
    </location>
</feature>
<dbReference type="EMBL" id="BJXW01000038">
    <property type="protein sequence ID" value="GEN32341.1"/>
    <property type="molecule type" value="Genomic_DNA"/>
</dbReference>
<proteinExistence type="predicted"/>
<keyword evidence="7" id="KW-1185">Reference proteome</keyword>
<comment type="caution">
    <text evidence="6">The sequence shown here is derived from an EMBL/GenBank/DDBJ whole genome shotgun (WGS) entry which is preliminary data.</text>
</comment>
<evidence type="ECO:0000313" key="6">
    <source>
        <dbReference type="EMBL" id="GEN32341.1"/>
    </source>
</evidence>
<dbReference type="RefSeq" id="WP_146938695.1">
    <property type="nucleotide sequence ID" value="NZ_BJXW01000038.1"/>
</dbReference>
<evidence type="ECO:0000256" key="2">
    <source>
        <dbReference type="ARBA" id="ARBA00022692"/>
    </source>
</evidence>
<evidence type="ECO:0008006" key="8">
    <source>
        <dbReference type="Google" id="ProtNLM"/>
    </source>
</evidence>
<gene>
    <name evidence="6" type="ORF">CQU01_25790</name>
</gene>
<reference evidence="6 7" key="1">
    <citation type="submission" date="2019-07" db="EMBL/GenBank/DDBJ databases">
        <title>Whole genome shotgun sequence of Cerasibacillus quisquiliarum NBRC 102429.</title>
        <authorList>
            <person name="Hosoyama A."/>
            <person name="Uohara A."/>
            <person name="Ohji S."/>
            <person name="Ichikawa N."/>
        </authorList>
    </citation>
    <scope>NUCLEOTIDE SEQUENCE [LARGE SCALE GENOMIC DNA]</scope>
    <source>
        <strain evidence="6 7">NBRC 102429</strain>
    </source>
</reference>
<dbReference type="Proteomes" id="UP000321491">
    <property type="component" value="Unassembled WGS sequence"/>
</dbReference>
<organism evidence="6 7">
    <name type="scientific">Cerasibacillus quisquiliarum</name>
    <dbReference type="NCBI Taxonomy" id="227865"/>
    <lineage>
        <taxon>Bacteria</taxon>
        <taxon>Bacillati</taxon>
        <taxon>Bacillota</taxon>
        <taxon>Bacilli</taxon>
        <taxon>Bacillales</taxon>
        <taxon>Bacillaceae</taxon>
        <taxon>Cerasibacillus</taxon>
    </lineage>
</organism>
<dbReference type="SUPFAM" id="SSF90123">
    <property type="entry name" value="ABC transporter transmembrane region"/>
    <property type="match status" value="1"/>
</dbReference>
<evidence type="ECO:0000256" key="5">
    <source>
        <dbReference type="SAM" id="Phobius"/>
    </source>
</evidence>